<feature type="domain" description="IFT80/172/WDR35 TPR" evidence="11">
    <location>
        <begin position="653"/>
        <end position="740"/>
    </location>
</feature>
<evidence type="ECO:0000259" key="11">
    <source>
        <dbReference type="Pfam" id="PF23387"/>
    </source>
</evidence>
<dbReference type="Gene3D" id="2.130.10.10">
    <property type="entry name" value="YVTN repeat-like/Quinoprotein amine dehydrogenase"/>
    <property type="match status" value="2"/>
</dbReference>
<sequence>MFVYLSKKIAIPNNFRLNCIAWNQKEGYIAVGGEDGLLKVLRVESAMGNNNNINGHNGHVQVVTWNEEHQKLTSSDQNGVIIVWMLYKGSWYEEMINNRNKSVVKGMSWSQDGQKICIVYEDGAVIVGSVDGNRIWGKELKNISLCSVQWSPDGKLLLFGLKNGELHLYDNQGVFLTKLIMFQQTPGQLQTIVTLQWYNGQNGYIALDCPTLAICYQSGKILLIRDTNDDNPIVLETGMTTAWCCWNSNGSMLAVTGMMPFLTNGETKDGNAIQFYTPFGEHIRTLKIPGREVTACAWEGGSLRVALSVDSHIYFANIRPDYKWTYFSNTVVFTNEKISKDGICITFWNTTVKNDPTQGSEQFALLVCNTIATPIDTKFLDMEPLYVAITSNTVIVASKNNFILWTFRTPRNSALLVGKTRKEKMYHIDDTPTGVTEVIQDLDRDRSFESPTNTKATMDPISCICATEKLFLVGRESGMIQHYSLPQVTLMNRYNTNYRLYKMAINCDSTHVSIMDMSGILSMLSLDVHKGSDSANVRLEEDVSKFERKDVWAMCWARDNPLLLAIMEKTRMYVLRGLDPEEPISCYGYICSFKDLEIRCVLLDDLMQRPDETNNDLIIDLEVKSLRDTRELLAKVGLKEANNFIQDNPHPRLWRLLAESALKALDLETAENAMVRCTDYLGIQFIKRLRNVHNDQLKKAEVGALLGNYDEAEKLYLDMDRRDLAITLRQKLGDYFRVVQLMKMGIGGSDKQMEHAFNKIGNSFAERQNWEGARDYYEKGHNLEKLIQCYYKLEDFAQLAVAVDQLPDKSPILKTVARMLASVGMCSQAATAYIKYGDVKLAVDTCVRLNHWDQAIDLAKTYKMAQIGELLNKYANHLLSNGKRLQAVELYKKANYYLEAAKLLVQLAEEQAKTRTNPLRVKKIYVLAALLIEEHINSSPAIKGGRSNVVMGLTESNEDTRIIENAWRGAEAYHFLLLTHRQIYDNNFDAAMKTALRLREYEDILELEDIYCLLALSSAINHAFATCSKAFIKLESFDTIPESKREEYEELAVNVFTKYSPKDTRNAKAECVNCETLIPDWCVICPNCMSRFPPCIVSGKPLMDLSNAWICTVCRHHAATERDVVNINACPLCHSTITYM</sequence>
<dbReference type="InterPro" id="IPR056170">
    <property type="entry name" value="Znf_IFT121-like"/>
</dbReference>
<feature type="domain" description="IFT121-like zinc finger" evidence="10">
    <location>
        <begin position="1093"/>
        <end position="1137"/>
    </location>
</feature>
<keyword evidence="2" id="KW-0963">Cytoplasm</keyword>
<accession>A0AAD9REX8</accession>
<dbReference type="PIRSF" id="PIRSF037536">
    <property type="entry name" value="WD_repeat_p35"/>
    <property type="match status" value="1"/>
</dbReference>
<evidence type="ECO:0000259" key="13">
    <source>
        <dbReference type="Pfam" id="PF24797"/>
    </source>
</evidence>
<reference evidence="15" key="1">
    <citation type="submission" date="2021-08" db="EMBL/GenBank/DDBJ databases">
        <authorList>
            <person name="Misof B."/>
            <person name="Oliver O."/>
            <person name="Podsiadlowski L."/>
            <person name="Donath A."/>
            <person name="Peters R."/>
            <person name="Mayer C."/>
            <person name="Rust J."/>
            <person name="Gunkel S."/>
            <person name="Lesny P."/>
            <person name="Martin S."/>
            <person name="Oeyen J.P."/>
            <person name="Petersen M."/>
            <person name="Panagiotis P."/>
            <person name="Wilbrandt J."/>
            <person name="Tanja T."/>
        </authorList>
    </citation>
    <scope>NUCLEOTIDE SEQUENCE</scope>
    <source>
        <strain evidence="15">GBR_01_08_01A</strain>
        <tissue evidence="15">Thorax + abdomen</tissue>
    </source>
</reference>
<dbReference type="PROSITE" id="PS50082">
    <property type="entry name" value="WD_REPEATS_2"/>
    <property type="match status" value="1"/>
</dbReference>
<dbReference type="Proteomes" id="UP001258017">
    <property type="component" value="Unassembled WGS sequence"/>
</dbReference>
<evidence type="ECO:0000256" key="3">
    <source>
        <dbReference type="ARBA" id="ARBA00022574"/>
    </source>
</evidence>
<evidence type="ECO:0000313" key="15">
    <source>
        <dbReference type="EMBL" id="KAK2578200.1"/>
    </source>
</evidence>
<evidence type="ECO:0000259" key="14">
    <source>
        <dbReference type="Pfam" id="PF25768"/>
    </source>
</evidence>
<feature type="domain" description="IFT121-like TPR repeats" evidence="14">
    <location>
        <begin position="964"/>
        <end position="1063"/>
    </location>
</feature>
<gene>
    <name evidence="15" type="ORF">KPH14_011656</name>
</gene>
<keyword evidence="16" id="KW-1185">Reference proteome</keyword>
<dbReference type="PANTHER" id="PTHR12764">
    <property type="entry name" value="WD REPEAT DOMAIN-RELATED"/>
    <property type="match status" value="1"/>
</dbReference>
<keyword evidence="3 9" id="KW-0853">WD repeat</keyword>
<dbReference type="Pfam" id="PF25768">
    <property type="entry name" value="TPR_IFT121"/>
    <property type="match status" value="1"/>
</dbReference>
<dbReference type="InterPro" id="IPR057361">
    <property type="entry name" value="TPR_WDR35"/>
</dbReference>
<dbReference type="GO" id="GO:0097730">
    <property type="term" value="C:non-motile cilium"/>
    <property type="evidence" value="ECO:0007669"/>
    <property type="project" value="TreeGrafter"/>
</dbReference>
<comment type="caution">
    <text evidence="15">The sequence shown here is derived from an EMBL/GenBank/DDBJ whole genome shotgun (WGS) entry which is preliminary data.</text>
</comment>
<dbReference type="Pfam" id="PF25170">
    <property type="entry name" value="TPR_WDR35"/>
    <property type="match status" value="1"/>
</dbReference>
<evidence type="ECO:0000256" key="4">
    <source>
        <dbReference type="ARBA" id="ARBA00022737"/>
    </source>
</evidence>
<dbReference type="PANTHER" id="PTHR12764:SF5">
    <property type="entry name" value="LD29485P"/>
    <property type="match status" value="1"/>
</dbReference>
<feature type="domain" description="IFT121/TULP4 N-terminal" evidence="13">
    <location>
        <begin position="1"/>
        <end position="319"/>
    </location>
</feature>
<dbReference type="InterPro" id="IPR039857">
    <property type="entry name" value="Ift122/121"/>
</dbReference>
<dbReference type="SUPFAM" id="SSF48452">
    <property type="entry name" value="TPR-like"/>
    <property type="match status" value="1"/>
</dbReference>
<dbReference type="InterPro" id="IPR056159">
    <property type="entry name" value="Beta-prop_IFT121_TULP_N"/>
</dbReference>
<proteinExistence type="predicted"/>
<dbReference type="InterPro" id="IPR056157">
    <property type="entry name" value="TPR_IFT80_172_dom"/>
</dbReference>
<dbReference type="SMART" id="SM00320">
    <property type="entry name" value="WD40"/>
    <property type="match status" value="4"/>
</dbReference>
<dbReference type="InterPro" id="IPR001680">
    <property type="entry name" value="WD40_rpt"/>
</dbReference>
<dbReference type="InterPro" id="IPR015943">
    <property type="entry name" value="WD40/YVTN_repeat-like_dom_sf"/>
</dbReference>
<feature type="repeat" description="WD" evidence="9">
    <location>
        <begin position="53"/>
        <end position="84"/>
    </location>
</feature>
<dbReference type="SUPFAM" id="SSF50978">
    <property type="entry name" value="WD40 repeat-like"/>
    <property type="match status" value="2"/>
</dbReference>
<dbReference type="InterPro" id="IPR011990">
    <property type="entry name" value="TPR-like_helical_dom_sf"/>
</dbReference>
<dbReference type="AlphaFoldDB" id="A0AAD9REX8"/>
<dbReference type="Pfam" id="PF23390">
    <property type="entry name" value="Beta-prop_WDR35_2nd"/>
    <property type="match status" value="1"/>
</dbReference>
<keyword evidence="4" id="KW-0677">Repeat</keyword>
<evidence type="ECO:0000313" key="16">
    <source>
        <dbReference type="Proteomes" id="UP001258017"/>
    </source>
</evidence>
<evidence type="ECO:0000256" key="8">
    <source>
        <dbReference type="ARBA" id="ARBA00023273"/>
    </source>
</evidence>
<evidence type="ECO:0000259" key="12">
    <source>
        <dbReference type="Pfam" id="PF23390"/>
    </source>
</evidence>
<dbReference type="InterPro" id="IPR056158">
    <property type="entry name" value="Beta-prop_IFT121_2nd"/>
</dbReference>
<evidence type="ECO:0008006" key="17">
    <source>
        <dbReference type="Google" id="ProtNLM"/>
    </source>
</evidence>
<dbReference type="Pfam" id="PF23387">
    <property type="entry name" value="TPR_IFT80_172"/>
    <property type="match status" value="1"/>
</dbReference>
<dbReference type="InterPro" id="IPR036322">
    <property type="entry name" value="WD40_repeat_dom_sf"/>
</dbReference>
<dbReference type="Pfam" id="PF24797">
    <property type="entry name" value="Beta-prop_WDR35_TULP_N"/>
    <property type="match status" value="1"/>
</dbReference>
<dbReference type="Pfam" id="PF23145">
    <property type="entry name" value="Zf_2nd_IFT121"/>
    <property type="match status" value="1"/>
</dbReference>
<dbReference type="InterPro" id="IPR057979">
    <property type="entry name" value="TPR_IFT121"/>
</dbReference>
<evidence type="ECO:0000256" key="9">
    <source>
        <dbReference type="PROSITE-ProRule" id="PRU00221"/>
    </source>
</evidence>
<evidence type="ECO:0000256" key="7">
    <source>
        <dbReference type="ARBA" id="ARBA00023212"/>
    </source>
</evidence>
<dbReference type="FunFam" id="1.25.40.470:FF:000004">
    <property type="entry name" value="WD repeat-containing protein 35"/>
    <property type="match status" value="1"/>
</dbReference>
<reference evidence="15" key="2">
    <citation type="journal article" date="2023" name="Commun. Biol.">
        <title>Intrasexual cuticular hydrocarbon dimorphism in a wasp sheds light on hydrocarbon biosynthesis genes in Hymenoptera.</title>
        <authorList>
            <person name="Moris V.C."/>
            <person name="Podsiadlowski L."/>
            <person name="Martin S."/>
            <person name="Oeyen J.P."/>
            <person name="Donath A."/>
            <person name="Petersen M."/>
            <person name="Wilbrandt J."/>
            <person name="Misof B."/>
            <person name="Liedtke D."/>
            <person name="Thamm M."/>
            <person name="Scheiner R."/>
            <person name="Schmitt T."/>
            <person name="Niehuis O."/>
        </authorList>
    </citation>
    <scope>NUCLEOTIDE SEQUENCE</scope>
    <source>
        <strain evidence="15">GBR_01_08_01A</strain>
    </source>
</reference>
<dbReference type="GO" id="GO:0035721">
    <property type="term" value="P:intraciliary retrograde transport"/>
    <property type="evidence" value="ECO:0007669"/>
    <property type="project" value="TreeGrafter"/>
</dbReference>
<dbReference type="PROSITE" id="PS50294">
    <property type="entry name" value="WD_REPEATS_REGION"/>
    <property type="match status" value="1"/>
</dbReference>
<protein>
    <recommendedName>
        <fullName evidence="17">WD repeat-containing protein 55 homolog</fullName>
    </recommendedName>
</protein>
<keyword evidence="7" id="KW-0206">Cytoskeleton</keyword>
<keyword evidence="8" id="KW-0966">Cell projection</keyword>
<evidence type="ECO:0000256" key="5">
    <source>
        <dbReference type="ARBA" id="ARBA00022794"/>
    </source>
</evidence>
<dbReference type="EMBL" id="JAIFRP010000535">
    <property type="protein sequence ID" value="KAK2578200.1"/>
    <property type="molecule type" value="Genomic_DNA"/>
</dbReference>
<evidence type="ECO:0000256" key="2">
    <source>
        <dbReference type="ARBA" id="ARBA00022490"/>
    </source>
</evidence>
<comment type="subcellular location">
    <subcellularLocation>
        <location evidence="1">Cytoplasm</location>
        <location evidence="1">Cytoskeleton</location>
        <location evidence="1">Cilium basal body</location>
    </subcellularLocation>
</comment>
<dbReference type="GO" id="GO:1905515">
    <property type="term" value="P:non-motile cilium assembly"/>
    <property type="evidence" value="ECO:0007669"/>
    <property type="project" value="TreeGrafter"/>
</dbReference>
<dbReference type="GO" id="GO:0030991">
    <property type="term" value="C:intraciliary transport particle A"/>
    <property type="evidence" value="ECO:0007669"/>
    <property type="project" value="TreeGrafter"/>
</dbReference>
<dbReference type="InterPro" id="IPR017233">
    <property type="entry name" value="WDR35"/>
</dbReference>
<keyword evidence="6" id="KW-0969">Cilium</keyword>
<organism evidence="15 16">
    <name type="scientific">Odynerus spinipes</name>
    <dbReference type="NCBI Taxonomy" id="1348599"/>
    <lineage>
        <taxon>Eukaryota</taxon>
        <taxon>Metazoa</taxon>
        <taxon>Ecdysozoa</taxon>
        <taxon>Arthropoda</taxon>
        <taxon>Hexapoda</taxon>
        <taxon>Insecta</taxon>
        <taxon>Pterygota</taxon>
        <taxon>Neoptera</taxon>
        <taxon>Endopterygota</taxon>
        <taxon>Hymenoptera</taxon>
        <taxon>Apocrita</taxon>
        <taxon>Aculeata</taxon>
        <taxon>Vespoidea</taxon>
        <taxon>Vespidae</taxon>
        <taxon>Eumeninae</taxon>
        <taxon>Odynerus</taxon>
    </lineage>
</organism>
<dbReference type="Gene3D" id="1.25.40.470">
    <property type="match status" value="1"/>
</dbReference>
<evidence type="ECO:0000256" key="6">
    <source>
        <dbReference type="ARBA" id="ARBA00023069"/>
    </source>
</evidence>
<feature type="domain" description="IFT121 second beta-propeller" evidence="12">
    <location>
        <begin position="352"/>
        <end position="622"/>
    </location>
</feature>
<name>A0AAD9REX8_9HYME</name>
<evidence type="ECO:0000256" key="1">
    <source>
        <dbReference type="ARBA" id="ARBA00004120"/>
    </source>
</evidence>
<dbReference type="GO" id="GO:0061512">
    <property type="term" value="P:protein localization to cilium"/>
    <property type="evidence" value="ECO:0007669"/>
    <property type="project" value="TreeGrafter"/>
</dbReference>
<keyword evidence="5" id="KW-0970">Cilium biogenesis/degradation</keyword>
<evidence type="ECO:0000259" key="10">
    <source>
        <dbReference type="Pfam" id="PF23145"/>
    </source>
</evidence>